<gene>
    <name evidence="2" type="ORF">BHQ18_09495</name>
</gene>
<evidence type="ECO:0000313" key="2">
    <source>
        <dbReference type="EMBL" id="ODQ90926.1"/>
    </source>
</evidence>
<dbReference type="AlphaFoldDB" id="A0A1E3RM26"/>
<evidence type="ECO:0000256" key="1">
    <source>
        <dbReference type="SAM" id="MobiDB-lite"/>
    </source>
</evidence>
<evidence type="ECO:0000313" key="3">
    <source>
        <dbReference type="Proteomes" id="UP000094053"/>
    </source>
</evidence>
<proteinExistence type="predicted"/>
<protein>
    <recommendedName>
        <fullName evidence="4">Transmembrane protein</fullName>
    </recommendedName>
</protein>
<name>A0A1E3RM26_MYCFV</name>
<sequence length="326" mass="34498">MVYRAADHLREMAKVANMGAQNLRQAWTAAVDAISEAEADDFRVGSDLSVSDRGRYTSQEGNVYAARKVKAEEHHSFIAMRTGALLSEDNQVGTRLQEGAVALANMIPASWGVPPPEQPMTDGNGGLEPYDSDDGSYTGREIAKELEQFTDGKRRGIKEVDTEDEIFDLWERFSHGGVRVPIPEDVADKIYDRVVLPDGTTVGVRESAGHGPTLDVGYPPGVDGPKKVHLPESPPPPIPPAAPPPARGEAPLIASPPQMPVVDHPPTQAQPGLPPPWAPDASVLDPPQVDLPAAPDPGILAGVGTAIAGIGGFLAFLAKPWGAFGS</sequence>
<accession>A0A1E3RM26</accession>
<feature type="compositionally biased region" description="Pro residues" evidence="1">
    <location>
        <begin position="232"/>
        <end position="246"/>
    </location>
</feature>
<feature type="region of interest" description="Disordered" evidence="1">
    <location>
        <begin position="202"/>
        <end position="290"/>
    </location>
</feature>
<reference evidence="3" key="1">
    <citation type="submission" date="2016-09" db="EMBL/GenBank/DDBJ databases">
        <authorList>
            <person name="Greninger A.L."/>
            <person name="Jerome K.R."/>
            <person name="Mcnair B."/>
            <person name="Wallis C."/>
            <person name="Fang F."/>
        </authorList>
    </citation>
    <scope>NUCLEOTIDE SEQUENCE [LARGE SCALE GENOMIC DNA]</scope>
    <source>
        <strain evidence="3">M6</strain>
    </source>
</reference>
<organism evidence="2 3">
    <name type="scientific">Mycolicibacterium flavescens</name>
    <name type="common">Mycobacterium flavescens</name>
    <dbReference type="NCBI Taxonomy" id="1776"/>
    <lineage>
        <taxon>Bacteria</taxon>
        <taxon>Bacillati</taxon>
        <taxon>Actinomycetota</taxon>
        <taxon>Actinomycetes</taxon>
        <taxon>Mycobacteriales</taxon>
        <taxon>Mycobacteriaceae</taxon>
        <taxon>Mycolicibacterium</taxon>
    </lineage>
</organism>
<evidence type="ECO:0008006" key="4">
    <source>
        <dbReference type="Google" id="ProtNLM"/>
    </source>
</evidence>
<dbReference type="EMBL" id="MIHA01000005">
    <property type="protein sequence ID" value="ODQ90926.1"/>
    <property type="molecule type" value="Genomic_DNA"/>
</dbReference>
<dbReference type="STRING" id="1776.BHQ18_09495"/>
<comment type="caution">
    <text evidence="2">The sequence shown here is derived from an EMBL/GenBank/DDBJ whole genome shotgun (WGS) entry which is preliminary data.</text>
</comment>
<keyword evidence="3" id="KW-1185">Reference proteome</keyword>
<dbReference type="Proteomes" id="UP000094053">
    <property type="component" value="Unassembled WGS sequence"/>
</dbReference>